<dbReference type="STRING" id="7739.C3YHV3"/>
<dbReference type="eggNOG" id="KOG0044">
    <property type="taxonomic scope" value="Eukaryota"/>
</dbReference>
<dbReference type="AlphaFoldDB" id="C3YHV3"/>
<feature type="domain" description="EF-hand" evidence="7">
    <location>
        <begin position="88"/>
        <end position="123"/>
    </location>
</feature>
<dbReference type="PROSITE" id="PS50222">
    <property type="entry name" value="EF_HAND_2"/>
    <property type="match status" value="3"/>
</dbReference>
<dbReference type="GO" id="GO:0005509">
    <property type="term" value="F:calcium ion binding"/>
    <property type="evidence" value="ECO:0007669"/>
    <property type="project" value="InterPro"/>
</dbReference>
<dbReference type="PRINTS" id="PR00450">
    <property type="entry name" value="RECOVERIN"/>
</dbReference>
<keyword evidence="2" id="KW-0519">Myristate</keyword>
<evidence type="ECO:0000313" key="8">
    <source>
        <dbReference type="EMBL" id="EEN60090.1"/>
    </source>
</evidence>
<accession>C3YHV3</accession>
<evidence type="ECO:0000256" key="5">
    <source>
        <dbReference type="ARBA" id="ARBA00022837"/>
    </source>
</evidence>
<dbReference type="InParanoid" id="C3YHV3"/>
<feature type="domain" description="EF-hand" evidence="7">
    <location>
        <begin position="52"/>
        <end position="87"/>
    </location>
</feature>
<reference evidence="8" key="1">
    <citation type="journal article" date="2008" name="Nature">
        <title>The amphioxus genome and the evolution of the chordate karyotype.</title>
        <authorList>
            <consortium name="US DOE Joint Genome Institute (JGI-PGF)"/>
            <person name="Putnam N.H."/>
            <person name="Butts T."/>
            <person name="Ferrier D.E.K."/>
            <person name="Furlong R.F."/>
            <person name="Hellsten U."/>
            <person name="Kawashima T."/>
            <person name="Robinson-Rechavi M."/>
            <person name="Shoguchi E."/>
            <person name="Terry A."/>
            <person name="Yu J.-K."/>
            <person name="Benito-Gutierrez E.L."/>
            <person name="Dubchak I."/>
            <person name="Garcia-Fernandez J."/>
            <person name="Gibson-Brown J.J."/>
            <person name="Grigoriev I.V."/>
            <person name="Horton A.C."/>
            <person name="de Jong P.J."/>
            <person name="Jurka J."/>
            <person name="Kapitonov V.V."/>
            <person name="Kohara Y."/>
            <person name="Kuroki Y."/>
            <person name="Lindquist E."/>
            <person name="Lucas S."/>
            <person name="Osoegawa K."/>
            <person name="Pennacchio L.A."/>
            <person name="Salamov A.A."/>
            <person name="Satou Y."/>
            <person name="Sauka-Spengler T."/>
            <person name="Schmutz J."/>
            <person name="Shin-I T."/>
            <person name="Toyoda A."/>
            <person name="Bronner-Fraser M."/>
            <person name="Fujiyama A."/>
            <person name="Holland L.Z."/>
            <person name="Holland P.W.H."/>
            <person name="Satoh N."/>
            <person name="Rokhsar D.S."/>
        </authorList>
    </citation>
    <scope>NUCLEOTIDE SEQUENCE [LARGE SCALE GENOMIC DNA]</scope>
    <source>
        <strain evidence="8">S238N-H82</strain>
        <tissue evidence="8">Testes</tissue>
    </source>
</reference>
<dbReference type="SUPFAM" id="SSF47473">
    <property type="entry name" value="EF-hand"/>
    <property type="match status" value="1"/>
</dbReference>
<keyword evidence="5" id="KW-0106">Calcium</keyword>
<dbReference type="PANTHER" id="PTHR23055:SF178">
    <property type="entry name" value="NEUROCALCIN HOMOLOG"/>
    <property type="match status" value="1"/>
</dbReference>
<evidence type="ECO:0000256" key="4">
    <source>
        <dbReference type="ARBA" id="ARBA00022737"/>
    </source>
</evidence>
<evidence type="ECO:0000256" key="1">
    <source>
        <dbReference type="ARBA" id="ARBA00006049"/>
    </source>
</evidence>
<dbReference type="CDD" id="cd00051">
    <property type="entry name" value="EFh"/>
    <property type="match status" value="2"/>
</dbReference>
<comment type="similarity">
    <text evidence="1">Belongs to the recoverin family.</text>
</comment>
<keyword evidence="6" id="KW-0449">Lipoprotein</keyword>
<dbReference type="EMBL" id="GG666514">
    <property type="protein sequence ID" value="EEN60090.1"/>
    <property type="molecule type" value="Genomic_DNA"/>
</dbReference>
<evidence type="ECO:0000256" key="3">
    <source>
        <dbReference type="ARBA" id="ARBA00022723"/>
    </source>
</evidence>
<dbReference type="Gene3D" id="1.10.238.10">
    <property type="entry name" value="EF-hand"/>
    <property type="match status" value="1"/>
</dbReference>
<dbReference type="Pfam" id="PF00036">
    <property type="entry name" value="EF-hand_1"/>
    <property type="match status" value="1"/>
</dbReference>
<sequence length="188" mass="22198">MVSQLTRVTNFSEAEVKQWYHLFLKDCPEGVLSEERFVTFFCNFYKRGDYEKKKALATQIFRTFDRDGSGSVDFREFLCGMSALLRGTTAQRLRWAFNMYDLDRNGSLSRDELLNVLKLMYELQLTRRFEPEDAEEIRRAESHLETMTEQIFQALDEDRDGQLQMREFVEGFKRNPSLLRLNSVDIGT</sequence>
<dbReference type="PROSITE" id="PS00018">
    <property type="entry name" value="EF_HAND_1"/>
    <property type="match status" value="3"/>
</dbReference>
<protein>
    <recommendedName>
        <fullName evidence="7">EF-hand domain-containing protein</fullName>
    </recommendedName>
</protein>
<dbReference type="Pfam" id="PF13499">
    <property type="entry name" value="EF-hand_7"/>
    <property type="match status" value="1"/>
</dbReference>
<feature type="domain" description="EF-hand" evidence="7">
    <location>
        <begin position="143"/>
        <end position="178"/>
    </location>
</feature>
<evidence type="ECO:0000256" key="6">
    <source>
        <dbReference type="ARBA" id="ARBA00023288"/>
    </source>
</evidence>
<dbReference type="InterPro" id="IPR028846">
    <property type="entry name" value="Recoverin"/>
</dbReference>
<dbReference type="PANTHER" id="PTHR23055">
    <property type="entry name" value="CALCIUM BINDING PROTEINS"/>
    <property type="match status" value="1"/>
</dbReference>
<dbReference type="InterPro" id="IPR002048">
    <property type="entry name" value="EF_hand_dom"/>
</dbReference>
<dbReference type="InterPro" id="IPR018247">
    <property type="entry name" value="EF_Hand_1_Ca_BS"/>
</dbReference>
<organism>
    <name type="scientific">Branchiostoma floridae</name>
    <name type="common">Florida lancelet</name>
    <name type="synonym">Amphioxus</name>
    <dbReference type="NCBI Taxonomy" id="7739"/>
    <lineage>
        <taxon>Eukaryota</taxon>
        <taxon>Metazoa</taxon>
        <taxon>Chordata</taxon>
        <taxon>Cephalochordata</taxon>
        <taxon>Leptocardii</taxon>
        <taxon>Amphioxiformes</taxon>
        <taxon>Branchiostomatidae</taxon>
        <taxon>Branchiostoma</taxon>
    </lineage>
</organism>
<keyword evidence="3" id="KW-0479">Metal-binding</keyword>
<evidence type="ECO:0000259" key="7">
    <source>
        <dbReference type="PROSITE" id="PS50222"/>
    </source>
</evidence>
<keyword evidence="4" id="KW-0677">Repeat</keyword>
<proteinExistence type="inferred from homology"/>
<dbReference type="InterPro" id="IPR011992">
    <property type="entry name" value="EF-hand-dom_pair"/>
</dbReference>
<evidence type="ECO:0000256" key="2">
    <source>
        <dbReference type="ARBA" id="ARBA00022707"/>
    </source>
</evidence>
<dbReference type="SMART" id="SM00054">
    <property type="entry name" value="EFh"/>
    <property type="match status" value="3"/>
</dbReference>
<name>C3YHV3_BRAFL</name>
<gene>
    <name evidence="8" type="ORF">BRAFLDRAFT_208153</name>
</gene>